<dbReference type="RefSeq" id="WP_380705401.1">
    <property type="nucleotide sequence ID" value="NZ_JBHSAP010000015.1"/>
</dbReference>
<dbReference type="InterPro" id="IPR000073">
    <property type="entry name" value="AB_hydrolase_1"/>
</dbReference>
<dbReference type="Pfam" id="PF12697">
    <property type="entry name" value="Abhydrolase_6"/>
    <property type="match status" value="1"/>
</dbReference>
<sequence>MKEAGSFLWVPGWSADCRVWGKLPGTLFPEGVHRMIDFQGCEDTESIETQVERALEGLPAPIRIIGWSMGAMAALKLAGRPVSSIHSLYLIGACGQFVKSEEYPYGWNPRVLLRMESRLQTDVEGVLEDFDRRMFSTEERHQKEPERWKRTCREGRPPSVDSLRAGLAYLRDYRLDREKERTEAAVYLLSGTADTICPPASAIQLQKVLPRAEITLWEEAGHLPFWTQEDRFREWLERRVYSND</sequence>
<dbReference type="Gene3D" id="3.40.50.1820">
    <property type="entry name" value="alpha/beta hydrolase"/>
    <property type="match status" value="1"/>
</dbReference>
<proteinExistence type="predicted"/>
<name>A0ABV8JF91_9BACL</name>
<evidence type="ECO:0000313" key="2">
    <source>
        <dbReference type="EMBL" id="MFC4077593.1"/>
    </source>
</evidence>
<dbReference type="EMBL" id="JBHSAP010000015">
    <property type="protein sequence ID" value="MFC4077593.1"/>
    <property type="molecule type" value="Genomic_DNA"/>
</dbReference>
<dbReference type="InterPro" id="IPR050471">
    <property type="entry name" value="AB_hydrolase"/>
</dbReference>
<comment type="caution">
    <text evidence="2">The sequence shown here is derived from an EMBL/GenBank/DDBJ whole genome shotgun (WGS) entry which is preliminary data.</text>
</comment>
<dbReference type="GO" id="GO:0016787">
    <property type="term" value="F:hydrolase activity"/>
    <property type="evidence" value="ECO:0007669"/>
    <property type="project" value="UniProtKB-KW"/>
</dbReference>
<protein>
    <submittedName>
        <fullName evidence="2">Alpha/beta fold hydrolase</fullName>
    </submittedName>
</protein>
<dbReference type="SUPFAM" id="SSF53474">
    <property type="entry name" value="alpha/beta-Hydrolases"/>
    <property type="match status" value="1"/>
</dbReference>
<feature type="domain" description="AB hydrolase-1" evidence="1">
    <location>
        <begin position="8"/>
        <end position="234"/>
    </location>
</feature>
<reference evidence="3" key="1">
    <citation type="journal article" date="2019" name="Int. J. Syst. Evol. Microbiol.">
        <title>The Global Catalogue of Microorganisms (GCM) 10K type strain sequencing project: providing services to taxonomists for standard genome sequencing and annotation.</title>
        <authorList>
            <consortium name="The Broad Institute Genomics Platform"/>
            <consortium name="The Broad Institute Genome Sequencing Center for Infectious Disease"/>
            <person name="Wu L."/>
            <person name="Ma J."/>
        </authorList>
    </citation>
    <scope>NUCLEOTIDE SEQUENCE [LARGE SCALE GENOMIC DNA]</scope>
    <source>
        <strain evidence="3">IBRC-M 10813</strain>
    </source>
</reference>
<dbReference type="PANTHER" id="PTHR43433">
    <property type="entry name" value="HYDROLASE, ALPHA/BETA FOLD FAMILY PROTEIN"/>
    <property type="match status" value="1"/>
</dbReference>
<keyword evidence="3" id="KW-1185">Reference proteome</keyword>
<evidence type="ECO:0000259" key="1">
    <source>
        <dbReference type="Pfam" id="PF12697"/>
    </source>
</evidence>
<gene>
    <name evidence="2" type="ORF">ACFOUO_12375</name>
</gene>
<evidence type="ECO:0000313" key="3">
    <source>
        <dbReference type="Proteomes" id="UP001595843"/>
    </source>
</evidence>
<dbReference type="Proteomes" id="UP001595843">
    <property type="component" value="Unassembled WGS sequence"/>
</dbReference>
<dbReference type="PANTHER" id="PTHR43433:SF10">
    <property type="entry name" value="AB HYDROLASE-1 DOMAIN-CONTAINING PROTEIN"/>
    <property type="match status" value="1"/>
</dbReference>
<organism evidence="2 3">
    <name type="scientific">Salinithrix halophila</name>
    <dbReference type="NCBI Taxonomy" id="1485204"/>
    <lineage>
        <taxon>Bacteria</taxon>
        <taxon>Bacillati</taxon>
        <taxon>Bacillota</taxon>
        <taxon>Bacilli</taxon>
        <taxon>Bacillales</taxon>
        <taxon>Thermoactinomycetaceae</taxon>
        <taxon>Salinithrix</taxon>
    </lineage>
</organism>
<dbReference type="InterPro" id="IPR029058">
    <property type="entry name" value="AB_hydrolase_fold"/>
</dbReference>
<keyword evidence="2" id="KW-0378">Hydrolase</keyword>
<accession>A0ABV8JF91</accession>